<keyword evidence="1" id="KW-1133">Transmembrane helix</keyword>
<name>A0AA48GXG2_9BACT</name>
<dbReference type="KEGG" id="msea:METESE_23830"/>
<accession>A0AA48GXG2</accession>
<keyword evidence="3" id="KW-1185">Reference proteome</keyword>
<protein>
    <recommendedName>
        <fullName evidence="4">Type 4 fimbrial biogenesis protein PilX N-terminal domain-containing protein</fullName>
    </recommendedName>
</protein>
<sequence length="229" mass="24082">MAPEPFRSASRDRERGAVTILATLALLILVTILTFALGRNALTEVASSGTVWQSARASEAAEAGLDWYLLWTNPENAAAATDRDRQRLVEAFRQLNTLGAWQSSPYLLNPGWVDSAGVAWDRAILVGSTEGSSASDMVLTRSGTGFLQTGLATVQSFDVTVRYLGKSDVAEVSAAQGGTGSTAGGATQQTGLASSLYQVQGIGKASVPTGLNTYVRFSATREMFVTVAP</sequence>
<gene>
    <name evidence="2" type="ORF">METESE_23830</name>
</gene>
<evidence type="ECO:0000313" key="3">
    <source>
        <dbReference type="Proteomes" id="UP001228113"/>
    </source>
</evidence>
<dbReference type="Proteomes" id="UP001228113">
    <property type="component" value="Chromosome"/>
</dbReference>
<keyword evidence="1" id="KW-0472">Membrane</keyword>
<evidence type="ECO:0000256" key="1">
    <source>
        <dbReference type="SAM" id="Phobius"/>
    </source>
</evidence>
<feature type="transmembrane region" description="Helical" evidence="1">
    <location>
        <begin position="16"/>
        <end position="38"/>
    </location>
</feature>
<reference evidence="2" key="1">
    <citation type="journal article" date="2023" name="Int. J. Syst. Evol. Microbiol.">
        <title>Mesoterricola silvestris gen. nov., sp. nov., Mesoterricola sediminis sp. nov., Geothrix oryzae sp. nov., Geothrix edaphica sp. nov., Geothrix rubra sp. nov., and Geothrix limicola sp. nov., six novel members of Acidobacteriota isolated from soils.</title>
        <authorList>
            <person name="Itoh H."/>
            <person name="Sugisawa Y."/>
            <person name="Mise K."/>
            <person name="Xu Z."/>
            <person name="Kuniyasu M."/>
            <person name="Ushijima N."/>
            <person name="Kawano K."/>
            <person name="Kobayashi E."/>
            <person name="Shiratori Y."/>
            <person name="Masuda Y."/>
            <person name="Senoo K."/>
        </authorList>
    </citation>
    <scope>NUCLEOTIDE SEQUENCE</scope>
    <source>
        <strain evidence="2">W786</strain>
    </source>
</reference>
<dbReference type="AlphaFoldDB" id="A0AA48GXG2"/>
<evidence type="ECO:0000313" key="2">
    <source>
        <dbReference type="EMBL" id="BDU77425.1"/>
    </source>
</evidence>
<evidence type="ECO:0008006" key="4">
    <source>
        <dbReference type="Google" id="ProtNLM"/>
    </source>
</evidence>
<organism evidence="2 3">
    <name type="scientific">Mesoterricola sediminis</name>
    <dbReference type="NCBI Taxonomy" id="2927980"/>
    <lineage>
        <taxon>Bacteria</taxon>
        <taxon>Pseudomonadati</taxon>
        <taxon>Acidobacteriota</taxon>
        <taxon>Holophagae</taxon>
        <taxon>Holophagales</taxon>
        <taxon>Holophagaceae</taxon>
        <taxon>Mesoterricola</taxon>
    </lineage>
</organism>
<keyword evidence="1" id="KW-0812">Transmembrane</keyword>
<dbReference type="RefSeq" id="WP_243331994.1">
    <property type="nucleotide sequence ID" value="NZ_AP027081.1"/>
</dbReference>
<proteinExistence type="predicted"/>
<dbReference type="EMBL" id="AP027081">
    <property type="protein sequence ID" value="BDU77425.1"/>
    <property type="molecule type" value="Genomic_DNA"/>
</dbReference>